<organism evidence="1 2">
    <name type="scientific">Rattus norvegicus</name>
    <name type="common">Rat</name>
    <dbReference type="NCBI Taxonomy" id="10116"/>
    <lineage>
        <taxon>Eukaryota</taxon>
        <taxon>Metazoa</taxon>
        <taxon>Chordata</taxon>
        <taxon>Craniata</taxon>
        <taxon>Vertebrata</taxon>
        <taxon>Euteleostomi</taxon>
        <taxon>Mammalia</taxon>
        <taxon>Eutheria</taxon>
        <taxon>Euarchontoglires</taxon>
        <taxon>Glires</taxon>
        <taxon>Rodentia</taxon>
        <taxon>Myomorpha</taxon>
        <taxon>Muroidea</taxon>
        <taxon>Muridae</taxon>
        <taxon>Murinae</taxon>
        <taxon>Rattus</taxon>
    </lineage>
</organism>
<gene>
    <name evidence="1" type="ORF">rCG_57090</name>
</gene>
<dbReference type="EMBL" id="CH473981">
    <property type="protein sequence ID" value="EDL89871.1"/>
    <property type="molecule type" value="Genomic_DNA"/>
</dbReference>
<dbReference type="Proteomes" id="UP000234681">
    <property type="component" value="Chromosome 14"/>
</dbReference>
<name>A6JCU9_RAT</name>
<reference evidence="2" key="1">
    <citation type="submission" date="2005-09" db="EMBL/GenBank/DDBJ databases">
        <authorList>
            <person name="Mural R.J."/>
            <person name="Li P.W."/>
            <person name="Adams M.D."/>
            <person name="Amanatides P.G."/>
            <person name="Baden-Tillson H."/>
            <person name="Barnstead M."/>
            <person name="Chin S.H."/>
            <person name="Dew I."/>
            <person name="Evans C.A."/>
            <person name="Ferriera S."/>
            <person name="Flanigan M."/>
            <person name="Fosler C."/>
            <person name="Glodek A."/>
            <person name="Gu Z."/>
            <person name="Holt R.A."/>
            <person name="Jennings D."/>
            <person name="Kraft C.L."/>
            <person name="Lu F."/>
            <person name="Nguyen T."/>
            <person name="Nusskern D.R."/>
            <person name="Pfannkoch C.M."/>
            <person name="Sitter C."/>
            <person name="Sutton G.G."/>
            <person name="Venter J.C."/>
            <person name="Wang Z."/>
            <person name="Woodage T."/>
            <person name="Zheng X.H."/>
            <person name="Zhong F."/>
        </authorList>
    </citation>
    <scope>NUCLEOTIDE SEQUENCE [LARGE SCALE GENOMIC DNA]</scope>
    <source>
        <strain>BN</strain>
        <strain evidence="2">Sprague-Dawley</strain>
    </source>
</reference>
<evidence type="ECO:0000313" key="1">
    <source>
        <dbReference type="EMBL" id="EDL89871.1"/>
    </source>
</evidence>
<sequence>MLSQTDASSLRLLAISQVDHGDLGIILSSYIRQCHCQNLSLLNYFNVSKSICWSSGYFS</sequence>
<proteinExistence type="predicted"/>
<protein>
    <submittedName>
        <fullName evidence="1">RCG57090</fullName>
    </submittedName>
</protein>
<accession>A6JCU9</accession>
<dbReference type="AlphaFoldDB" id="A6JCU9"/>
<evidence type="ECO:0000313" key="2">
    <source>
        <dbReference type="Proteomes" id="UP000234681"/>
    </source>
</evidence>